<sequence length="189" mass="21076">MEYWDAEVLPGVPFNSQPREGYLLHITKAMLLETYKGDDPVCLFLSVDCHKHVLGRLSSDKFPQITYNLIFDKPIELSHSGNDESVYFSGYESKSDDRALSEEPLEDSNDESEDDGSKDCTGGKEVMLTIRKTAHGIYVASDGYAHEENSDVDEEETDPKKLEYLANEDQQKTLILGGRMLVSSAGLSA</sequence>
<protein>
    <recommendedName>
        <fullName evidence="2">Nucleoplasmin-like domain-containing protein</fullName>
    </recommendedName>
</protein>
<feature type="domain" description="Nucleoplasmin-like" evidence="2">
    <location>
        <begin position="4"/>
        <end position="91"/>
    </location>
</feature>
<proteinExistence type="predicted"/>
<dbReference type="OMA" id="DGYAHEE"/>
<dbReference type="Pfam" id="PF17800">
    <property type="entry name" value="NPL"/>
    <property type="match status" value="1"/>
</dbReference>
<name>A0A4Y7LFB7_PAPSO</name>
<dbReference type="Proteomes" id="UP000316621">
    <property type="component" value="Chromosome 11"/>
</dbReference>
<dbReference type="InterPro" id="IPR041232">
    <property type="entry name" value="NPL"/>
</dbReference>
<keyword evidence="4" id="KW-1185">Reference proteome</keyword>
<dbReference type="STRING" id="3469.A0A4Y7LFB7"/>
<accession>A0A4Y7LFB7</accession>
<gene>
    <name evidence="3" type="ORF">C5167_045695</name>
</gene>
<evidence type="ECO:0000313" key="4">
    <source>
        <dbReference type="Proteomes" id="UP000316621"/>
    </source>
</evidence>
<dbReference type="AlphaFoldDB" id="A0A4Y7LFB7"/>
<evidence type="ECO:0000313" key="3">
    <source>
        <dbReference type="EMBL" id="RZC82909.1"/>
    </source>
</evidence>
<evidence type="ECO:0000259" key="2">
    <source>
        <dbReference type="Pfam" id="PF17800"/>
    </source>
</evidence>
<reference evidence="3 4" key="1">
    <citation type="journal article" date="2018" name="Science">
        <title>The opium poppy genome and morphinan production.</title>
        <authorList>
            <person name="Guo L."/>
            <person name="Winzer T."/>
            <person name="Yang X."/>
            <person name="Li Y."/>
            <person name="Ning Z."/>
            <person name="He Z."/>
            <person name="Teodor R."/>
            <person name="Lu Y."/>
            <person name="Bowser T.A."/>
            <person name="Graham I.A."/>
            <person name="Ye K."/>
        </authorList>
    </citation>
    <scope>NUCLEOTIDE SEQUENCE [LARGE SCALE GENOMIC DNA]</scope>
    <source>
        <strain evidence="4">cv. HN1</strain>
        <tissue evidence="3">Leaves</tissue>
    </source>
</reference>
<organism evidence="3 4">
    <name type="scientific">Papaver somniferum</name>
    <name type="common">Opium poppy</name>
    <dbReference type="NCBI Taxonomy" id="3469"/>
    <lineage>
        <taxon>Eukaryota</taxon>
        <taxon>Viridiplantae</taxon>
        <taxon>Streptophyta</taxon>
        <taxon>Embryophyta</taxon>
        <taxon>Tracheophyta</taxon>
        <taxon>Spermatophyta</taxon>
        <taxon>Magnoliopsida</taxon>
        <taxon>Ranunculales</taxon>
        <taxon>Papaveraceae</taxon>
        <taxon>Papaveroideae</taxon>
        <taxon>Papaver</taxon>
    </lineage>
</organism>
<dbReference type="EMBL" id="CM010725">
    <property type="protein sequence ID" value="RZC82909.1"/>
    <property type="molecule type" value="Genomic_DNA"/>
</dbReference>
<feature type="compositionally biased region" description="Acidic residues" evidence="1">
    <location>
        <begin position="103"/>
        <end position="114"/>
    </location>
</feature>
<evidence type="ECO:0000256" key="1">
    <source>
        <dbReference type="SAM" id="MobiDB-lite"/>
    </source>
</evidence>
<dbReference type="Gramene" id="RZC82909">
    <property type="protein sequence ID" value="RZC82909"/>
    <property type="gene ID" value="C5167_045695"/>
</dbReference>
<feature type="region of interest" description="Disordered" evidence="1">
    <location>
        <begin position="92"/>
        <end position="123"/>
    </location>
</feature>